<feature type="domain" description="Peptide methionine sulphoxide reductase MsrA" evidence="6">
    <location>
        <begin position="57"/>
        <end position="208"/>
    </location>
</feature>
<dbReference type="EC" id="1.8.4.11" evidence="4"/>
<dbReference type="PANTHER" id="PTHR43774:SF1">
    <property type="entry name" value="PEPTIDE METHIONINE SULFOXIDE REDUCTASE MSRA 2"/>
    <property type="match status" value="1"/>
</dbReference>
<dbReference type="OrthoDB" id="4174719at2"/>
<dbReference type="SUPFAM" id="SSF55068">
    <property type="entry name" value="Peptide methionine sulfoxide reductase"/>
    <property type="match status" value="1"/>
</dbReference>
<evidence type="ECO:0000256" key="3">
    <source>
        <dbReference type="ARBA" id="ARBA00048782"/>
    </source>
</evidence>
<comment type="catalytic activity">
    <reaction evidence="3 4">
        <text>[thioredoxin]-disulfide + L-methionine + H2O = L-methionine (S)-S-oxide + [thioredoxin]-dithiol</text>
        <dbReference type="Rhea" id="RHEA:19993"/>
        <dbReference type="Rhea" id="RHEA-COMP:10698"/>
        <dbReference type="Rhea" id="RHEA-COMP:10700"/>
        <dbReference type="ChEBI" id="CHEBI:15377"/>
        <dbReference type="ChEBI" id="CHEBI:29950"/>
        <dbReference type="ChEBI" id="CHEBI:50058"/>
        <dbReference type="ChEBI" id="CHEBI:57844"/>
        <dbReference type="ChEBI" id="CHEBI:58772"/>
        <dbReference type="EC" id="1.8.4.11"/>
    </reaction>
</comment>
<feature type="chain" id="PRO_5020318945" description="Peptide methionine sulfoxide reductase MsrA" evidence="5">
    <location>
        <begin position="22"/>
        <end position="231"/>
    </location>
</feature>
<feature type="active site" evidence="4">
    <location>
        <position position="63"/>
    </location>
</feature>
<comment type="caution">
    <text evidence="7">The sequence shown here is derived from an EMBL/GenBank/DDBJ whole genome shotgun (WGS) entry which is preliminary data.</text>
</comment>
<gene>
    <name evidence="4 7" type="primary">msrA</name>
    <name evidence="7" type="ORF">EWM57_08725</name>
</gene>
<evidence type="ECO:0000256" key="1">
    <source>
        <dbReference type="ARBA" id="ARBA00023002"/>
    </source>
</evidence>
<dbReference type="InterPro" id="IPR002569">
    <property type="entry name" value="Met_Sox_Rdtase_MsrA_dom"/>
</dbReference>
<dbReference type="HAMAP" id="MF_01401">
    <property type="entry name" value="MsrA"/>
    <property type="match status" value="1"/>
</dbReference>
<dbReference type="PROSITE" id="PS51257">
    <property type="entry name" value="PROKAR_LIPOPROTEIN"/>
    <property type="match status" value="1"/>
</dbReference>
<comment type="function">
    <text evidence="4">Has an important function as a repair enzyme for proteins that have been inactivated by oxidation. Catalyzes the reversible oxidation-reduction of methionine sulfoxide in proteins to methionine.</text>
</comment>
<reference evidence="7 8" key="1">
    <citation type="submission" date="2019-02" db="EMBL/GenBank/DDBJ databases">
        <title>Bacterial novel species isolated from soil.</title>
        <authorList>
            <person name="Jung H.-Y."/>
        </authorList>
    </citation>
    <scope>NUCLEOTIDE SEQUENCE [LARGE SCALE GENOMIC DNA]</scope>
    <source>
        <strain evidence="7 8">1-3-3-3</strain>
    </source>
</reference>
<dbReference type="AlphaFoldDB" id="A0A4Q5LDT7"/>
<dbReference type="EMBL" id="SEWE01000014">
    <property type="protein sequence ID" value="RYU80259.1"/>
    <property type="molecule type" value="Genomic_DNA"/>
</dbReference>
<name>A0A4Q5LDT7_9BACT</name>
<evidence type="ECO:0000256" key="2">
    <source>
        <dbReference type="ARBA" id="ARBA00047806"/>
    </source>
</evidence>
<comment type="similarity">
    <text evidence="4">Belongs to the MsrA Met sulfoxide reductase family.</text>
</comment>
<evidence type="ECO:0000313" key="7">
    <source>
        <dbReference type="EMBL" id="RYU80259.1"/>
    </source>
</evidence>
<protein>
    <recommendedName>
        <fullName evidence="4">Peptide methionine sulfoxide reductase MsrA</fullName>
        <shortName evidence="4">Protein-methionine-S-oxide reductase</shortName>
        <ecNumber evidence="4">1.8.4.11</ecNumber>
    </recommendedName>
    <alternativeName>
        <fullName evidence="4">Peptide-methionine (S)-S-oxide reductase</fullName>
        <shortName evidence="4">Peptide Met(O) reductase</shortName>
    </alternativeName>
</protein>
<feature type="signal peptide" evidence="5">
    <location>
        <begin position="1"/>
        <end position="21"/>
    </location>
</feature>
<dbReference type="NCBIfam" id="TIGR00401">
    <property type="entry name" value="msrA"/>
    <property type="match status" value="1"/>
</dbReference>
<dbReference type="Proteomes" id="UP000294155">
    <property type="component" value="Unassembled WGS sequence"/>
</dbReference>
<organism evidence="7 8">
    <name type="scientific">Hymenobacter persicinus</name>
    <dbReference type="NCBI Taxonomy" id="2025506"/>
    <lineage>
        <taxon>Bacteria</taxon>
        <taxon>Pseudomonadati</taxon>
        <taxon>Bacteroidota</taxon>
        <taxon>Cytophagia</taxon>
        <taxon>Cytophagales</taxon>
        <taxon>Hymenobacteraceae</taxon>
        <taxon>Hymenobacter</taxon>
    </lineage>
</organism>
<accession>A0A4Q5LDT7</accession>
<dbReference type="GO" id="GO:0008113">
    <property type="term" value="F:peptide-methionine (S)-S-oxide reductase activity"/>
    <property type="evidence" value="ECO:0007669"/>
    <property type="project" value="UniProtKB-UniRule"/>
</dbReference>
<keyword evidence="1 4" id="KW-0560">Oxidoreductase</keyword>
<dbReference type="Pfam" id="PF01625">
    <property type="entry name" value="PMSR"/>
    <property type="match status" value="1"/>
</dbReference>
<dbReference type="RefSeq" id="WP_129920803.1">
    <property type="nucleotide sequence ID" value="NZ_SEWE01000014.1"/>
</dbReference>
<evidence type="ECO:0000313" key="8">
    <source>
        <dbReference type="Proteomes" id="UP000294155"/>
    </source>
</evidence>
<dbReference type="InterPro" id="IPR036509">
    <property type="entry name" value="Met_Sox_Rdtase_MsrA_sf"/>
</dbReference>
<dbReference type="PANTHER" id="PTHR43774">
    <property type="entry name" value="PEPTIDE METHIONINE SULFOXIDE REDUCTASE"/>
    <property type="match status" value="1"/>
</dbReference>
<evidence type="ECO:0000256" key="4">
    <source>
        <dbReference type="HAMAP-Rule" id="MF_01401"/>
    </source>
</evidence>
<dbReference type="GO" id="GO:0033744">
    <property type="term" value="F:L-methionine:thioredoxin-disulfide S-oxidoreductase activity"/>
    <property type="evidence" value="ECO:0007669"/>
    <property type="project" value="RHEA"/>
</dbReference>
<proteinExistence type="inferred from homology"/>
<dbReference type="Gene3D" id="3.30.1060.10">
    <property type="entry name" value="Peptide methionine sulphoxide reductase MsrA"/>
    <property type="match status" value="1"/>
</dbReference>
<comment type="catalytic activity">
    <reaction evidence="2 4">
        <text>L-methionyl-[protein] + [thioredoxin]-disulfide + H2O = L-methionyl-(S)-S-oxide-[protein] + [thioredoxin]-dithiol</text>
        <dbReference type="Rhea" id="RHEA:14217"/>
        <dbReference type="Rhea" id="RHEA-COMP:10698"/>
        <dbReference type="Rhea" id="RHEA-COMP:10700"/>
        <dbReference type="Rhea" id="RHEA-COMP:12313"/>
        <dbReference type="Rhea" id="RHEA-COMP:12315"/>
        <dbReference type="ChEBI" id="CHEBI:15377"/>
        <dbReference type="ChEBI" id="CHEBI:16044"/>
        <dbReference type="ChEBI" id="CHEBI:29950"/>
        <dbReference type="ChEBI" id="CHEBI:44120"/>
        <dbReference type="ChEBI" id="CHEBI:50058"/>
        <dbReference type="EC" id="1.8.4.11"/>
    </reaction>
</comment>
<evidence type="ECO:0000256" key="5">
    <source>
        <dbReference type="SAM" id="SignalP"/>
    </source>
</evidence>
<evidence type="ECO:0000259" key="6">
    <source>
        <dbReference type="Pfam" id="PF01625"/>
    </source>
</evidence>
<sequence length="231" mass="25540">MKTFQFPLYLLGLLLSIAACTQRTPATDETAAATEPAAFRQPTTGGAPASLDGLAVATFAGGCFWCEEEIFEELRGVKQVVSGYAGGPELNPTYEQVGSGATGHAESVEIYYDPKQISYQTLLDVFFVGAHDPTTLNRQGPDAGTQYRSIAFYRTPEEKQLIEATIQRVNSTKHYPDPIVTQVVPFTRFWPAEDYHQGYYRLHPDDSYIRSVSGPKVAKFRKAFPALLKTE</sequence>
<keyword evidence="5" id="KW-0732">Signal</keyword>
<keyword evidence="8" id="KW-1185">Reference proteome</keyword>